<sequence length="143" mass="14843">MMKRAMIGVLALGAILATIGGIAIAEPYQPKLAALATIQPGQWDLDSDAAHSKSMCVTDPAALLQIAHQGPVCSRFIIANDAKTATVSYSCKTGGYGQTNLRVGEDGSVHIRTQGILNNAPFDYSATAKRAGACTVAASAPRR</sequence>
<keyword evidence="2" id="KW-1185">Reference proteome</keyword>
<comment type="caution">
    <text evidence="1">The sequence shown here is derived from an EMBL/GenBank/DDBJ whole genome shotgun (WGS) entry which is preliminary data.</text>
</comment>
<organism evidence="1 2">
    <name type="scientific">Sphingomonas crocodyli</name>
    <dbReference type="NCBI Taxonomy" id="1979270"/>
    <lineage>
        <taxon>Bacteria</taxon>
        <taxon>Pseudomonadati</taxon>
        <taxon>Pseudomonadota</taxon>
        <taxon>Alphaproteobacteria</taxon>
        <taxon>Sphingomonadales</taxon>
        <taxon>Sphingomonadaceae</taxon>
        <taxon>Sphingomonas</taxon>
    </lineage>
</organism>
<name>A0A437LVU2_9SPHN</name>
<dbReference type="AlphaFoldDB" id="A0A437LVU2"/>
<evidence type="ECO:0000313" key="2">
    <source>
        <dbReference type="Proteomes" id="UP000282971"/>
    </source>
</evidence>
<reference evidence="1 2" key="1">
    <citation type="submission" date="2019-01" db="EMBL/GenBank/DDBJ databases">
        <authorList>
            <person name="Chen W.-M."/>
        </authorList>
    </citation>
    <scope>NUCLEOTIDE SEQUENCE [LARGE SCALE GENOMIC DNA]</scope>
    <source>
        <strain evidence="1 2">CCP-7</strain>
    </source>
</reference>
<dbReference type="EMBL" id="SACN01000005">
    <property type="protein sequence ID" value="RVT89506.1"/>
    <property type="molecule type" value="Genomic_DNA"/>
</dbReference>
<protein>
    <recommendedName>
        <fullName evidence="3">DUF3617 family protein</fullName>
    </recommendedName>
</protein>
<dbReference type="Proteomes" id="UP000282971">
    <property type="component" value="Unassembled WGS sequence"/>
</dbReference>
<gene>
    <name evidence="1" type="ORF">EOD43_22375</name>
</gene>
<accession>A0A437LVU2</accession>
<proteinExistence type="predicted"/>
<evidence type="ECO:0000313" key="1">
    <source>
        <dbReference type="EMBL" id="RVT89506.1"/>
    </source>
</evidence>
<evidence type="ECO:0008006" key="3">
    <source>
        <dbReference type="Google" id="ProtNLM"/>
    </source>
</evidence>